<keyword evidence="1" id="KW-1185">Reference proteome</keyword>
<proteinExistence type="predicted"/>
<sequence length="729" mass="81504">MPNTGKIRGKKRKLLEEDCSNKPLNLRSKHVCNSSLKDSMSYGDNNTDGLNTDALNEDTNSEGNVNAHEKCEQEISDPRMIDKNENTLSSYEPLTQGTQTFSKTVILKNNDEKLAINNSTTIVIHNVINDMLSADEITNCIERIANIGDNKMNDLDQLKVNLSTECKDDKVKVTKDFCQQSANVLLVKEFLPLISAVTTISEDNGNKLCPLENLENVTENVIDATKVNITTDIKTTPEIFHASNVYDLNLTFTSGISQQIHDETISSIVHPDNDINQTLHLDLIKENMSKEDAISEVNSDCCHTLDSLVQNPVHSNNPTCDTVHIANESTKEMNVSSQCIEGIDNNRSVDDGHSNKIYEHVQTSELLTYASSSKDNQNNNAYAAISDQHLIELVQLSNRSMNDKYNKKQLCDETIPNNDLNHLNKNESTYSHDNTSCCQQTTDVQVVTDSITDAGDALIARCPYATEKIQTNTCPPHDITNTMEPVYPKTPNTQATLSSCTVLEDAHKPNTNSEVEQRTSTIDDLHNFQCSLPNSDSQIEQTFTEHSKHCNSDILTSPTPEIQSLNWPNVNDLNQKTSQQNCNTDRTKVKSGDYCTPVACVQPPKQIFPASNESIKSGLSDSQMCQMPTQNFIDTFEIDTPGADDIEVSEFEHSFSNAQRHTREVIAKKRSEGNRFVSSILAQLNEMNQQMLVLKRKIAIVKRELIGNQQNQQTSQFFSKTNSNFSFFK</sequence>
<dbReference type="OrthoDB" id="10521412at2759"/>
<dbReference type="RefSeq" id="XP_055898278.1">
    <property type="nucleotide sequence ID" value="XM_056042303.1"/>
</dbReference>
<organism evidence="1 2">
    <name type="scientific">Biomphalaria glabrata</name>
    <name type="common">Bloodfluke planorb</name>
    <name type="synonym">Freshwater snail</name>
    <dbReference type="NCBI Taxonomy" id="6526"/>
    <lineage>
        <taxon>Eukaryota</taxon>
        <taxon>Metazoa</taxon>
        <taxon>Spiralia</taxon>
        <taxon>Lophotrochozoa</taxon>
        <taxon>Mollusca</taxon>
        <taxon>Gastropoda</taxon>
        <taxon>Heterobranchia</taxon>
        <taxon>Euthyneura</taxon>
        <taxon>Panpulmonata</taxon>
        <taxon>Hygrophila</taxon>
        <taxon>Lymnaeoidea</taxon>
        <taxon>Planorbidae</taxon>
        <taxon>Biomphalaria</taxon>
    </lineage>
</organism>
<gene>
    <name evidence="2" type="primary">LOC129928334</name>
</gene>
<evidence type="ECO:0000313" key="2">
    <source>
        <dbReference type="RefSeq" id="XP_055898278.1"/>
    </source>
</evidence>
<dbReference type="GeneID" id="129928334"/>
<evidence type="ECO:0000313" key="1">
    <source>
        <dbReference type="Proteomes" id="UP001165740"/>
    </source>
</evidence>
<protein>
    <submittedName>
        <fullName evidence="2">Uncharacterized protein LOC129928334</fullName>
    </submittedName>
</protein>
<dbReference type="AlphaFoldDB" id="A0A9W3BFR2"/>
<reference evidence="2" key="1">
    <citation type="submission" date="2025-08" db="UniProtKB">
        <authorList>
            <consortium name="RefSeq"/>
        </authorList>
    </citation>
    <scope>IDENTIFICATION</scope>
</reference>
<accession>A0A9W3BFR2</accession>
<dbReference type="Proteomes" id="UP001165740">
    <property type="component" value="Chromosome 9"/>
</dbReference>
<name>A0A9W3BFR2_BIOGL</name>